<comment type="caution">
    <text evidence="2">The sequence shown here is derived from an EMBL/GenBank/DDBJ whole genome shotgun (WGS) entry which is preliminary data.</text>
</comment>
<sequence>MGTSCHQGTVQTDGDGFLVGGLFRVGLPTSSLTGERFKDLLADHMHRFPRLQWTCTYSKRMNQPTAPALSPDLTPIEHTWDVVESYVRAVDPAPACLYALWKAVWCPTWSIMAPDRPCHAASQPSSGQNEAAQNDRHLAVSRSAAARAPSKQHVTYIVRRQHITVPVKILSGQYSVTTEILHVLRVGAMRHKTCVLVSPVSLSRFLTLDALSPASRGGTSARTLLSHQSKLGATHGGAALGFLHVGIVAHDAAGRRVFSGIFLFPRPCIPALIYTHLALPSSALKTTMLRTPKLLHFPPLHSITHPLQNILLEDFTYSDLPRRTSETVARNTSHSRNLLISYDGSALDGVARWSSRKGRRLTQQPKARVRVRDPHLALKGRVGSNMDRARAEHEYRWPHRAEIHLSFRPRASWTTRASPICDSGALQRGRATSGTATWDAGRSPIVVVGTASSDARFRNDFSVDRSTDVSTAAHISCREVGRPVFRLSLIDPSEHIKYEWDSRQGCHLLVLLRGRNRPQLGVLPPFRQRPDFREPYSGRTMEQSIRIRRPKLMRVFEVNMERHLNEGAGNGRSLKKNPPTNGIVRHDSHLRKSGDPTGD</sequence>
<name>A0ABQ9IBL4_9NEOP</name>
<evidence type="ECO:0000313" key="3">
    <source>
        <dbReference type="Proteomes" id="UP001159363"/>
    </source>
</evidence>
<feature type="region of interest" description="Disordered" evidence="1">
    <location>
        <begin position="118"/>
        <end position="146"/>
    </location>
</feature>
<feature type="compositionally biased region" description="Basic and acidic residues" evidence="1">
    <location>
        <begin position="584"/>
        <end position="599"/>
    </location>
</feature>
<accession>A0ABQ9IBL4</accession>
<gene>
    <name evidence="2" type="ORF">PR048_006220</name>
</gene>
<organism evidence="2 3">
    <name type="scientific">Dryococelus australis</name>
    <dbReference type="NCBI Taxonomy" id="614101"/>
    <lineage>
        <taxon>Eukaryota</taxon>
        <taxon>Metazoa</taxon>
        <taxon>Ecdysozoa</taxon>
        <taxon>Arthropoda</taxon>
        <taxon>Hexapoda</taxon>
        <taxon>Insecta</taxon>
        <taxon>Pterygota</taxon>
        <taxon>Neoptera</taxon>
        <taxon>Polyneoptera</taxon>
        <taxon>Phasmatodea</taxon>
        <taxon>Verophasmatodea</taxon>
        <taxon>Anareolatae</taxon>
        <taxon>Phasmatidae</taxon>
        <taxon>Eurycanthinae</taxon>
        <taxon>Dryococelus</taxon>
    </lineage>
</organism>
<keyword evidence="3" id="KW-1185">Reference proteome</keyword>
<feature type="region of interest" description="Disordered" evidence="1">
    <location>
        <begin position="564"/>
        <end position="599"/>
    </location>
</feature>
<dbReference type="EMBL" id="JARBHB010000002">
    <property type="protein sequence ID" value="KAJ8893620.1"/>
    <property type="molecule type" value="Genomic_DNA"/>
</dbReference>
<feature type="compositionally biased region" description="Polar residues" evidence="1">
    <location>
        <begin position="122"/>
        <end position="132"/>
    </location>
</feature>
<dbReference type="Proteomes" id="UP001159363">
    <property type="component" value="Chromosome 2"/>
</dbReference>
<protein>
    <submittedName>
        <fullName evidence="2">Uncharacterized protein</fullName>
    </submittedName>
</protein>
<proteinExistence type="predicted"/>
<evidence type="ECO:0000256" key="1">
    <source>
        <dbReference type="SAM" id="MobiDB-lite"/>
    </source>
</evidence>
<reference evidence="2 3" key="1">
    <citation type="submission" date="2023-02" db="EMBL/GenBank/DDBJ databases">
        <title>LHISI_Scaffold_Assembly.</title>
        <authorList>
            <person name="Stuart O.P."/>
            <person name="Cleave R."/>
            <person name="Magrath M.J.L."/>
            <person name="Mikheyev A.S."/>
        </authorList>
    </citation>
    <scope>NUCLEOTIDE SEQUENCE [LARGE SCALE GENOMIC DNA]</scope>
    <source>
        <strain evidence="2">Daus_M_001</strain>
        <tissue evidence="2">Leg muscle</tissue>
    </source>
</reference>
<evidence type="ECO:0000313" key="2">
    <source>
        <dbReference type="EMBL" id="KAJ8893620.1"/>
    </source>
</evidence>